<reference evidence="3 4" key="1">
    <citation type="journal article" date="2020" name="Microorganisms">
        <title>Osmotic Adaptation and Compatible Solute Biosynthesis of Phototrophic Bacteria as Revealed from Genome Analyses.</title>
        <authorList>
            <person name="Imhoff J.F."/>
            <person name="Rahn T."/>
            <person name="Kunzel S."/>
            <person name="Keller A."/>
            <person name="Neulinger S.C."/>
        </authorList>
    </citation>
    <scope>NUCLEOTIDE SEQUENCE [LARGE SCALE GENOMIC DNA]</scope>
    <source>
        <strain evidence="3 4">DSM 25653</strain>
    </source>
</reference>
<dbReference type="PROSITE" id="PS51977">
    <property type="entry name" value="WGR"/>
    <property type="match status" value="1"/>
</dbReference>
<evidence type="ECO:0000313" key="4">
    <source>
        <dbReference type="Proteomes" id="UP001138768"/>
    </source>
</evidence>
<dbReference type="Proteomes" id="UP001138768">
    <property type="component" value="Unassembled WGS sequence"/>
</dbReference>
<feature type="compositionally biased region" description="Basic and acidic residues" evidence="1">
    <location>
        <begin position="91"/>
        <end position="102"/>
    </location>
</feature>
<feature type="region of interest" description="Disordered" evidence="1">
    <location>
        <begin position="77"/>
        <end position="102"/>
    </location>
</feature>
<dbReference type="Gene3D" id="2.20.140.10">
    <property type="entry name" value="WGR domain"/>
    <property type="match status" value="1"/>
</dbReference>
<dbReference type="RefSeq" id="WP_200250219.1">
    <property type="nucleotide sequence ID" value="NZ_NRRY01000070.1"/>
</dbReference>
<name>A0A9X0WDC0_9GAMM</name>
<dbReference type="SMART" id="SM00773">
    <property type="entry name" value="WGR"/>
    <property type="match status" value="1"/>
</dbReference>
<comment type="caution">
    <text evidence="3">The sequence shown here is derived from an EMBL/GenBank/DDBJ whole genome shotgun (WGS) entry which is preliminary data.</text>
</comment>
<dbReference type="InterPro" id="IPR008893">
    <property type="entry name" value="WGR_domain"/>
</dbReference>
<sequence length="102" mass="11804">MEPDTEPSAIVYLERHDPDKRMVRFYSLHLAPTLFGGCDLVREWGRIGSPGRVRRDPFDTEDDAIEALRSIERNKRRRGYRPWSSYTSASRDGERSDSAYPG</sequence>
<dbReference type="InterPro" id="IPR036930">
    <property type="entry name" value="WGR_dom_sf"/>
</dbReference>
<organism evidence="3 4">
    <name type="scientific">Lamprobacter modestohalophilus</name>
    <dbReference type="NCBI Taxonomy" id="1064514"/>
    <lineage>
        <taxon>Bacteria</taxon>
        <taxon>Pseudomonadati</taxon>
        <taxon>Pseudomonadota</taxon>
        <taxon>Gammaproteobacteria</taxon>
        <taxon>Chromatiales</taxon>
        <taxon>Chromatiaceae</taxon>
        <taxon>Lamprobacter</taxon>
    </lineage>
</organism>
<keyword evidence="4" id="KW-1185">Reference proteome</keyword>
<dbReference type="CDD" id="cd07996">
    <property type="entry name" value="WGR_MMR_like"/>
    <property type="match status" value="1"/>
</dbReference>
<evidence type="ECO:0000256" key="1">
    <source>
        <dbReference type="SAM" id="MobiDB-lite"/>
    </source>
</evidence>
<dbReference type="Pfam" id="PF05406">
    <property type="entry name" value="WGR"/>
    <property type="match status" value="1"/>
</dbReference>
<accession>A0A9X0WDC0</accession>
<evidence type="ECO:0000313" key="3">
    <source>
        <dbReference type="EMBL" id="MBK1621364.1"/>
    </source>
</evidence>
<gene>
    <name evidence="3" type="ORF">CKO42_23710</name>
</gene>
<dbReference type="SUPFAM" id="SSF142921">
    <property type="entry name" value="WGR domain-like"/>
    <property type="match status" value="1"/>
</dbReference>
<evidence type="ECO:0000259" key="2">
    <source>
        <dbReference type="PROSITE" id="PS51977"/>
    </source>
</evidence>
<dbReference type="AlphaFoldDB" id="A0A9X0WDC0"/>
<proteinExistence type="predicted"/>
<feature type="domain" description="WGR" evidence="2">
    <location>
        <begin position="8"/>
        <end position="93"/>
    </location>
</feature>
<dbReference type="InterPro" id="IPR049809">
    <property type="entry name" value="YehF/YfeS-like_WGR"/>
</dbReference>
<protein>
    <recommendedName>
        <fullName evidence="2">WGR domain-containing protein</fullName>
    </recommendedName>
</protein>
<dbReference type="EMBL" id="NRRY01000070">
    <property type="protein sequence ID" value="MBK1621364.1"/>
    <property type="molecule type" value="Genomic_DNA"/>
</dbReference>